<evidence type="ECO:0000256" key="13">
    <source>
        <dbReference type="SAM" id="SignalP"/>
    </source>
</evidence>
<evidence type="ECO:0000256" key="9">
    <source>
        <dbReference type="PIRSR" id="PIRSR600101-1"/>
    </source>
</evidence>
<dbReference type="PRINTS" id="PR01210">
    <property type="entry name" value="GGTRANSPTASE"/>
</dbReference>
<dbReference type="RefSeq" id="WP_140927413.1">
    <property type="nucleotide sequence ID" value="NZ_VFSU01000017.1"/>
</dbReference>
<feature type="binding site" evidence="10">
    <location>
        <position position="454"/>
    </location>
    <ligand>
        <name>L-glutamate</name>
        <dbReference type="ChEBI" id="CHEBI:29985"/>
    </ligand>
</feature>
<evidence type="ECO:0000256" key="10">
    <source>
        <dbReference type="PIRSR" id="PIRSR600101-2"/>
    </source>
</evidence>
<gene>
    <name evidence="14" type="primary">ggt</name>
    <name evidence="14" type="ORF">FJQ54_05490</name>
</gene>
<evidence type="ECO:0000256" key="12">
    <source>
        <dbReference type="SAM" id="MobiDB-lite"/>
    </source>
</evidence>
<accession>A0A501XPM5</accession>
<dbReference type="OrthoDB" id="9781342at2"/>
<organism evidence="14 15">
    <name type="scientific">Sandaracinobacter neustonicus</name>
    <dbReference type="NCBI Taxonomy" id="1715348"/>
    <lineage>
        <taxon>Bacteria</taxon>
        <taxon>Pseudomonadati</taxon>
        <taxon>Pseudomonadota</taxon>
        <taxon>Alphaproteobacteria</taxon>
        <taxon>Sphingomonadales</taxon>
        <taxon>Sphingosinicellaceae</taxon>
        <taxon>Sandaracinobacter</taxon>
    </lineage>
</organism>
<feature type="active site" description="Nucleophile" evidence="9">
    <location>
        <position position="414"/>
    </location>
</feature>
<evidence type="ECO:0000256" key="11">
    <source>
        <dbReference type="RuleBase" id="RU368036"/>
    </source>
</evidence>
<comment type="similarity">
    <text evidence="3 11">Belongs to the gamma-glutamyltransferase family.</text>
</comment>
<evidence type="ECO:0000313" key="14">
    <source>
        <dbReference type="EMBL" id="TPE62641.1"/>
    </source>
</evidence>
<dbReference type="InterPro" id="IPR000101">
    <property type="entry name" value="GGT_peptidase"/>
</dbReference>
<dbReference type="InterPro" id="IPR029055">
    <property type="entry name" value="Ntn_hydrolases_N"/>
</dbReference>
<evidence type="ECO:0000256" key="6">
    <source>
        <dbReference type="ARBA" id="ARBA00023145"/>
    </source>
</evidence>
<comment type="catalytic activity">
    <reaction evidence="1 11">
        <text>an S-substituted glutathione + H2O = an S-substituted L-cysteinylglycine + L-glutamate</text>
        <dbReference type="Rhea" id="RHEA:59468"/>
        <dbReference type="ChEBI" id="CHEBI:15377"/>
        <dbReference type="ChEBI" id="CHEBI:29985"/>
        <dbReference type="ChEBI" id="CHEBI:90779"/>
        <dbReference type="ChEBI" id="CHEBI:143103"/>
        <dbReference type="EC" id="3.4.19.13"/>
    </reaction>
</comment>
<feature type="binding site" evidence="10">
    <location>
        <position position="126"/>
    </location>
    <ligand>
        <name>L-glutamate</name>
        <dbReference type="ChEBI" id="CHEBI:29985"/>
    </ligand>
</feature>
<dbReference type="InterPro" id="IPR051792">
    <property type="entry name" value="GGT_bact"/>
</dbReference>
<reference evidence="14 15" key="1">
    <citation type="submission" date="2019-06" db="EMBL/GenBank/DDBJ databases">
        <authorList>
            <person name="Lee I."/>
            <person name="Jang G.I."/>
            <person name="Hwang C.Y."/>
        </authorList>
    </citation>
    <scope>NUCLEOTIDE SEQUENCE [LARGE SCALE GENOMIC DNA]</scope>
    <source>
        <strain evidence="14 15">PAMC 28131</strain>
    </source>
</reference>
<dbReference type="Gene3D" id="1.10.246.130">
    <property type="match status" value="1"/>
</dbReference>
<dbReference type="GO" id="GO:0006750">
    <property type="term" value="P:glutathione biosynthetic process"/>
    <property type="evidence" value="ECO:0007669"/>
    <property type="project" value="UniProtKB-KW"/>
</dbReference>
<name>A0A501XPM5_9SPHN</name>
<evidence type="ECO:0000256" key="4">
    <source>
        <dbReference type="ARBA" id="ARBA00022679"/>
    </source>
</evidence>
<dbReference type="GO" id="GO:0036374">
    <property type="term" value="F:glutathione hydrolase activity"/>
    <property type="evidence" value="ECO:0007669"/>
    <property type="project" value="UniProtKB-UniRule"/>
</dbReference>
<feature type="region of interest" description="Disordered" evidence="12">
    <location>
        <begin position="582"/>
        <end position="602"/>
    </location>
</feature>
<comment type="catalytic activity">
    <reaction evidence="2 11">
        <text>glutathione + H2O = L-cysteinylglycine + L-glutamate</text>
        <dbReference type="Rhea" id="RHEA:28807"/>
        <dbReference type="ChEBI" id="CHEBI:15377"/>
        <dbReference type="ChEBI" id="CHEBI:29985"/>
        <dbReference type="ChEBI" id="CHEBI:57925"/>
        <dbReference type="ChEBI" id="CHEBI:61694"/>
        <dbReference type="EC" id="3.4.19.13"/>
    </reaction>
</comment>
<comment type="PTM">
    <text evidence="11">Cleaved by autocatalysis into a large and a small subunit.</text>
</comment>
<keyword evidence="11" id="KW-0317">Glutathione biosynthesis</keyword>
<evidence type="ECO:0000256" key="7">
    <source>
        <dbReference type="ARBA" id="ARBA00023315"/>
    </source>
</evidence>
<evidence type="ECO:0000256" key="2">
    <source>
        <dbReference type="ARBA" id="ARBA00001089"/>
    </source>
</evidence>
<comment type="subunit">
    <text evidence="11">This enzyme consists of two polypeptide chains, which are synthesized in precursor form from a single polypeptide.</text>
</comment>
<dbReference type="Pfam" id="PF01019">
    <property type="entry name" value="G_glu_transpept"/>
    <property type="match status" value="1"/>
</dbReference>
<feature type="signal peptide" evidence="13">
    <location>
        <begin position="1"/>
        <end position="23"/>
    </location>
</feature>
<evidence type="ECO:0000256" key="5">
    <source>
        <dbReference type="ARBA" id="ARBA00022801"/>
    </source>
</evidence>
<dbReference type="Gene3D" id="3.60.20.40">
    <property type="match status" value="1"/>
</dbReference>
<dbReference type="Proteomes" id="UP000319897">
    <property type="component" value="Unassembled WGS sequence"/>
</dbReference>
<dbReference type="GO" id="GO:0006751">
    <property type="term" value="P:glutathione catabolic process"/>
    <property type="evidence" value="ECO:0007669"/>
    <property type="project" value="UniProtKB-UniRule"/>
</dbReference>
<evidence type="ECO:0000256" key="1">
    <source>
        <dbReference type="ARBA" id="ARBA00001049"/>
    </source>
</evidence>
<sequence length="602" mass="62103">MFRTSLTAALLIALPPLSAAAHAQSVQTAAPPAAATSGFYLSGAEDNRRAPASTAATGPAVVTAADPLAAAAGRALLDAGGSAADAAAAMVITLGVVEPQSSGLGGGGFLVWYDAATGRTFTLDGREKAPAAAGPTRFLKPDGTPMSFMQAVPGGYSVGVPGAIALIAETHKRWGQRPWAELFAPAIKAAREGFVVSPRLNRFTESRKAMLRADPAAARIFLDPAGEPWPAGHILRQPELAETLELLAAQGPDAFYKGPVGAAVTTAVGNAFSNPAALTAADLAAYRVGDRKPLCRPYRQWRVCTMGPPSSGGIAVLQILLQLERFDLKSLGADNLLSQHLFAESQRLAYADREAYGADADFAPVPVEGLLSPGYIKARSALIHIERAMAEAPAGTPKGLPKRKPQRLADVPSTSHLAAADRAGNVATLTSTIEGPYGSGLVAAGIVLNNQLTDFDFAPVRADGEPAFNAVQPGKRPRSSMAPVIVFDRRGKPLAAFGAAGGATIIAQVAKAVIAHLDWGLSVEDALAAPQIIADRSGLRYEAGTRLEEQAAGLKALGHQNVRAAMLPLKGNGLARVPGGWRGAADPRSEGQAIATGGNEQP</sequence>
<comment type="caution">
    <text evidence="14">The sequence shown here is derived from an EMBL/GenBank/DDBJ whole genome shotgun (WGS) entry which is preliminary data.</text>
</comment>
<dbReference type="AlphaFoldDB" id="A0A501XPM5"/>
<evidence type="ECO:0000256" key="3">
    <source>
        <dbReference type="ARBA" id="ARBA00009381"/>
    </source>
</evidence>
<keyword evidence="6 11" id="KW-0865">Zymogen</keyword>
<feature type="chain" id="PRO_5021221019" description="Glutathione hydrolase proenzyme" evidence="13">
    <location>
        <begin position="24"/>
        <end position="602"/>
    </location>
</feature>
<keyword evidence="15" id="KW-1185">Reference proteome</keyword>
<feature type="binding site" evidence="10">
    <location>
        <begin position="479"/>
        <end position="480"/>
    </location>
    <ligand>
        <name>L-glutamate</name>
        <dbReference type="ChEBI" id="CHEBI:29985"/>
    </ligand>
</feature>
<feature type="binding site" evidence="10">
    <location>
        <position position="502"/>
    </location>
    <ligand>
        <name>L-glutamate</name>
        <dbReference type="ChEBI" id="CHEBI:29985"/>
    </ligand>
</feature>
<keyword evidence="13" id="KW-0732">Signal</keyword>
<dbReference type="GO" id="GO:0103068">
    <property type="term" value="F:leukotriene C4 gamma-glutamyl transferase activity"/>
    <property type="evidence" value="ECO:0007669"/>
    <property type="project" value="UniProtKB-EC"/>
</dbReference>
<keyword evidence="7 11" id="KW-0012">Acyltransferase</keyword>
<evidence type="ECO:0000256" key="8">
    <source>
        <dbReference type="ARBA" id="ARBA00047417"/>
    </source>
</evidence>
<dbReference type="InterPro" id="IPR043138">
    <property type="entry name" value="GGT_lsub"/>
</dbReference>
<comment type="catalytic activity">
    <reaction evidence="8 11">
        <text>an N-terminal (5-L-glutamyl)-[peptide] + an alpha-amino acid = 5-L-glutamyl amino acid + an N-terminal L-alpha-aminoacyl-[peptide]</text>
        <dbReference type="Rhea" id="RHEA:23904"/>
        <dbReference type="Rhea" id="RHEA-COMP:9780"/>
        <dbReference type="Rhea" id="RHEA-COMP:9795"/>
        <dbReference type="ChEBI" id="CHEBI:77644"/>
        <dbReference type="ChEBI" id="CHEBI:78597"/>
        <dbReference type="ChEBI" id="CHEBI:78599"/>
        <dbReference type="ChEBI" id="CHEBI:78608"/>
        <dbReference type="EC" id="2.3.2.2"/>
    </reaction>
</comment>
<comment type="pathway">
    <text evidence="11">Sulfur metabolism; glutathione metabolism.</text>
</comment>
<protein>
    <recommendedName>
        <fullName evidence="11">Glutathione hydrolase proenzyme</fullName>
        <ecNumber evidence="11">2.3.2.2</ecNumber>
        <ecNumber evidence="11">3.4.19.13</ecNumber>
    </recommendedName>
    <component>
        <recommendedName>
            <fullName evidence="11">Glutathione hydrolase large chain</fullName>
        </recommendedName>
    </component>
    <component>
        <recommendedName>
            <fullName evidence="11">Glutathione hydrolase small chain</fullName>
        </recommendedName>
    </component>
</protein>
<dbReference type="UniPathway" id="UPA00204"/>
<dbReference type="SUPFAM" id="SSF56235">
    <property type="entry name" value="N-terminal nucleophile aminohydrolases (Ntn hydrolases)"/>
    <property type="match status" value="1"/>
</dbReference>
<keyword evidence="4 11" id="KW-0808">Transferase</keyword>
<dbReference type="PANTHER" id="PTHR43199">
    <property type="entry name" value="GLUTATHIONE HYDROLASE"/>
    <property type="match status" value="1"/>
</dbReference>
<dbReference type="EC" id="3.4.19.13" evidence="11"/>
<dbReference type="NCBIfam" id="TIGR00066">
    <property type="entry name" value="g_glut_trans"/>
    <property type="match status" value="1"/>
</dbReference>
<proteinExistence type="inferred from homology"/>
<dbReference type="PANTHER" id="PTHR43199:SF1">
    <property type="entry name" value="GLUTATHIONE HYDROLASE PROENZYME"/>
    <property type="match status" value="1"/>
</dbReference>
<evidence type="ECO:0000313" key="15">
    <source>
        <dbReference type="Proteomes" id="UP000319897"/>
    </source>
</evidence>
<dbReference type="EMBL" id="VFSU01000017">
    <property type="protein sequence ID" value="TPE62641.1"/>
    <property type="molecule type" value="Genomic_DNA"/>
</dbReference>
<keyword evidence="5 11" id="KW-0378">Hydrolase</keyword>
<dbReference type="InterPro" id="IPR043137">
    <property type="entry name" value="GGT_ssub_C"/>
</dbReference>
<dbReference type="EC" id="2.3.2.2" evidence="11"/>